<dbReference type="PANTHER" id="PTHR10361">
    <property type="entry name" value="SODIUM-BILE ACID COTRANSPORTER"/>
    <property type="match status" value="1"/>
</dbReference>
<dbReference type="EMBL" id="CP036291">
    <property type="protein sequence ID" value="QDU90414.1"/>
    <property type="molecule type" value="Genomic_DNA"/>
</dbReference>
<keyword evidence="2 5" id="KW-0812">Transmembrane</keyword>
<dbReference type="Pfam" id="PF01758">
    <property type="entry name" value="SBF"/>
    <property type="match status" value="1"/>
</dbReference>
<keyword evidence="7" id="KW-1185">Reference proteome</keyword>
<evidence type="ECO:0000256" key="5">
    <source>
        <dbReference type="SAM" id="Phobius"/>
    </source>
</evidence>
<protein>
    <submittedName>
        <fullName evidence="6">Sodium Bile acid symporter family protein</fullName>
    </submittedName>
</protein>
<feature type="transmembrane region" description="Helical" evidence="5">
    <location>
        <begin position="400"/>
        <end position="422"/>
    </location>
</feature>
<accession>A0A518DG14</accession>
<gene>
    <name evidence="6" type="ORF">Pla175_38180</name>
</gene>
<evidence type="ECO:0000256" key="2">
    <source>
        <dbReference type="ARBA" id="ARBA00022692"/>
    </source>
</evidence>
<sequence length="440" mass="46687">MIPDWTHRLERVCLGGALLAVIGVAVGFATQNAELWRTSAICSAVAFAVGVVAIRSLRPFQFTAWIVAAVVAAMLAPWVFRPFPSDSANYKLLLLVLIQAVMFGMGTQMSLRDFAGVARQPWPVAVGLVCQFTIMPLVGFGLAILFDLPPELAAGMVLIGSCSSGLSSNVMAYIARADLALSITLTAIATLLAPVVTPFWMWALASTFLEGTSVVVSFVGMMASIIKIVAVPIGAALIHDYLKHASPAGRRVIWGLALLGVAAPIAWHAGVWPRTANSSALYVELLMWVLGAFSFGTLYHRATLVWESLDRWMPAVAMAGIICVTGMTTAEGREYLFAVGATLVAAAALHNVLGFGLGYWASRALGMDRQAARTIAFEVGMQNGGMATGLAVAMGKLGSLGLPAAIFIAWMNVSGSLLANFWRRRPVSPSLTDVEADETQ</sequence>
<feature type="transmembrane region" description="Helical" evidence="5">
    <location>
        <begin position="12"/>
        <end position="29"/>
    </location>
</feature>
<feature type="transmembrane region" description="Helical" evidence="5">
    <location>
        <begin position="214"/>
        <end position="239"/>
    </location>
</feature>
<proteinExistence type="predicted"/>
<dbReference type="InterPro" id="IPR002657">
    <property type="entry name" value="BilAc:Na_symport/Acr3"/>
</dbReference>
<feature type="transmembrane region" description="Helical" evidence="5">
    <location>
        <begin position="336"/>
        <end position="362"/>
    </location>
</feature>
<comment type="subcellular location">
    <subcellularLocation>
        <location evidence="1">Membrane</location>
        <topology evidence="1">Multi-pass membrane protein</topology>
    </subcellularLocation>
</comment>
<dbReference type="InterPro" id="IPR038770">
    <property type="entry name" value="Na+/solute_symporter_sf"/>
</dbReference>
<feature type="transmembrane region" description="Helical" evidence="5">
    <location>
        <begin position="152"/>
        <end position="172"/>
    </location>
</feature>
<dbReference type="KEGG" id="pnd:Pla175_38180"/>
<evidence type="ECO:0000256" key="1">
    <source>
        <dbReference type="ARBA" id="ARBA00004141"/>
    </source>
</evidence>
<evidence type="ECO:0000256" key="4">
    <source>
        <dbReference type="ARBA" id="ARBA00023136"/>
    </source>
</evidence>
<keyword evidence="4 5" id="KW-0472">Membrane</keyword>
<dbReference type="AlphaFoldDB" id="A0A518DG14"/>
<feature type="transmembrane region" description="Helical" evidence="5">
    <location>
        <begin position="92"/>
        <end position="111"/>
    </location>
</feature>
<feature type="transmembrane region" description="Helical" evidence="5">
    <location>
        <begin position="179"/>
        <end position="202"/>
    </location>
</feature>
<evidence type="ECO:0000313" key="6">
    <source>
        <dbReference type="EMBL" id="QDU90414.1"/>
    </source>
</evidence>
<organism evidence="6 7">
    <name type="scientific">Pirellulimonas nuda</name>
    <dbReference type="NCBI Taxonomy" id="2528009"/>
    <lineage>
        <taxon>Bacteria</taxon>
        <taxon>Pseudomonadati</taxon>
        <taxon>Planctomycetota</taxon>
        <taxon>Planctomycetia</taxon>
        <taxon>Pirellulales</taxon>
        <taxon>Lacipirellulaceae</taxon>
        <taxon>Pirellulimonas</taxon>
    </lineage>
</organism>
<feature type="transmembrane region" description="Helical" evidence="5">
    <location>
        <begin position="62"/>
        <end position="80"/>
    </location>
</feature>
<feature type="transmembrane region" description="Helical" evidence="5">
    <location>
        <begin position="281"/>
        <end position="300"/>
    </location>
</feature>
<dbReference type="RefSeq" id="WP_197526984.1">
    <property type="nucleotide sequence ID" value="NZ_CP036291.1"/>
</dbReference>
<dbReference type="PANTHER" id="PTHR10361:SF28">
    <property type="entry name" value="P3 PROTEIN-RELATED"/>
    <property type="match status" value="1"/>
</dbReference>
<dbReference type="Proteomes" id="UP000317429">
    <property type="component" value="Chromosome"/>
</dbReference>
<feature type="transmembrane region" description="Helical" evidence="5">
    <location>
        <begin position="251"/>
        <end position="269"/>
    </location>
</feature>
<evidence type="ECO:0000313" key="7">
    <source>
        <dbReference type="Proteomes" id="UP000317429"/>
    </source>
</evidence>
<dbReference type="Gene3D" id="1.20.1530.20">
    <property type="match status" value="1"/>
</dbReference>
<feature type="transmembrane region" description="Helical" evidence="5">
    <location>
        <begin position="312"/>
        <end position="330"/>
    </location>
</feature>
<feature type="transmembrane region" description="Helical" evidence="5">
    <location>
        <begin position="123"/>
        <end position="146"/>
    </location>
</feature>
<name>A0A518DG14_9BACT</name>
<dbReference type="GO" id="GO:0016020">
    <property type="term" value="C:membrane"/>
    <property type="evidence" value="ECO:0007669"/>
    <property type="project" value="UniProtKB-SubCell"/>
</dbReference>
<dbReference type="InterPro" id="IPR004710">
    <property type="entry name" value="Bilac:Na_transpt"/>
</dbReference>
<reference evidence="6 7" key="1">
    <citation type="submission" date="2019-02" db="EMBL/GenBank/DDBJ databases">
        <title>Deep-cultivation of Planctomycetes and their phenomic and genomic characterization uncovers novel biology.</title>
        <authorList>
            <person name="Wiegand S."/>
            <person name="Jogler M."/>
            <person name="Boedeker C."/>
            <person name="Pinto D."/>
            <person name="Vollmers J."/>
            <person name="Rivas-Marin E."/>
            <person name="Kohn T."/>
            <person name="Peeters S.H."/>
            <person name="Heuer A."/>
            <person name="Rast P."/>
            <person name="Oberbeckmann S."/>
            <person name="Bunk B."/>
            <person name="Jeske O."/>
            <person name="Meyerdierks A."/>
            <person name="Storesund J.E."/>
            <person name="Kallscheuer N."/>
            <person name="Luecker S."/>
            <person name="Lage O.M."/>
            <person name="Pohl T."/>
            <person name="Merkel B.J."/>
            <person name="Hornburger P."/>
            <person name="Mueller R.-W."/>
            <person name="Bruemmer F."/>
            <person name="Labrenz M."/>
            <person name="Spormann A.M."/>
            <person name="Op den Camp H."/>
            <person name="Overmann J."/>
            <person name="Amann R."/>
            <person name="Jetten M.S.M."/>
            <person name="Mascher T."/>
            <person name="Medema M.H."/>
            <person name="Devos D.P."/>
            <person name="Kaster A.-K."/>
            <person name="Ovreas L."/>
            <person name="Rohde M."/>
            <person name="Galperin M.Y."/>
            <person name="Jogler C."/>
        </authorList>
    </citation>
    <scope>NUCLEOTIDE SEQUENCE [LARGE SCALE GENOMIC DNA]</scope>
    <source>
        <strain evidence="6 7">Pla175</strain>
    </source>
</reference>
<keyword evidence="3 5" id="KW-1133">Transmembrane helix</keyword>
<evidence type="ECO:0000256" key="3">
    <source>
        <dbReference type="ARBA" id="ARBA00022989"/>
    </source>
</evidence>
<feature type="transmembrane region" description="Helical" evidence="5">
    <location>
        <begin position="35"/>
        <end position="55"/>
    </location>
</feature>